<protein>
    <submittedName>
        <fullName evidence="2">TM140 protein</fullName>
    </submittedName>
</protein>
<feature type="non-terminal residue" evidence="2">
    <location>
        <position position="93"/>
    </location>
</feature>
<keyword evidence="1" id="KW-0472">Membrane</keyword>
<dbReference type="Proteomes" id="UP000538817">
    <property type="component" value="Unassembled WGS sequence"/>
</dbReference>
<dbReference type="EMBL" id="VZSG01000524">
    <property type="protein sequence ID" value="NWX89587.1"/>
    <property type="molecule type" value="Genomic_DNA"/>
</dbReference>
<gene>
    <name evidence="2" type="primary">Tmem140_0</name>
    <name evidence="2" type="ORF">NOTPEN_R02785</name>
</gene>
<feature type="non-terminal residue" evidence="2">
    <location>
        <position position="1"/>
    </location>
</feature>
<evidence type="ECO:0000313" key="3">
    <source>
        <dbReference type="Proteomes" id="UP000538817"/>
    </source>
</evidence>
<dbReference type="AlphaFoldDB" id="A0A7K7A1D2"/>
<organism evidence="2 3">
    <name type="scientific">Nothoprocta pentlandii</name>
    <dbReference type="NCBI Taxonomy" id="2585814"/>
    <lineage>
        <taxon>Eukaryota</taxon>
        <taxon>Metazoa</taxon>
        <taxon>Chordata</taxon>
        <taxon>Craniata</taxon>
        <taxon>Vertebrata</taxon>
        <taxon>Euteleostomi</taxon>
        <taxon>Archelosauria</taxon>
        <taxon>Archosauria</taxon>
        <taxon>Dinosauria</taxon>
        <taxon>Saurischia</taxon>
        <taxon>Theropoda</taxon>
        <taxon>Coelurosauria</taxon>
        <taxon>Aves</taxon>
        <taxon>Palaeognathae</taxon>
        <taxon>Tinamiformes</taxon>
        <taxon>Tinamidae</taxon>
        <taxon>Nothoprocta</taxon>
    </lineage>
</organism>
<dbReference type="PANTHER" id="PTHR16103:SF0">
    <property type="entry name" value="TRANSMEMBRANE PROTEIN 140"/>
    <property type="match status" value="1"/>
</dbReference>
<accession>A0A7K7A1D2</accession>
<dbReference type="Pfam" id="PF14985">
    <property type="entry name" value="TM140"/>
    <property type="match status" value="1"/>
</dbReference>
<sequence>TGDFTVVKRETKREDMNKRMGQQRYMRHLLCTLILLQAAGVLVLMFYALLWEAGNVVNLPDKRIGFYNFCLWNETDGELHCLQYRHLQVMGIS</sequence>
<comment type="caution">
    <text evidence="2">The sequence shown here is derived from an EMBL/GenBank/DDBJ whole genome shotgun (WGS) entry which is preliminary data.</text>
</comment>
<dbReference type="InterPro" id="IPR028038">
    <property type="entry name" value="TM140"/>
</dbReference>
<keyword evidence="1" id="KW-1133">Transmembrane helix</keyword>
<evidence type="ECO:0000256" key="1">
    <source>
        <dbReference type="SAM" id="Phobius"/>
    </source>
</evidence>
<proteinExistence type="predicted"/>
<keyword evidence="1" id="KW-0812">Transmembrane</keyword>
<feature type="transmembrane region" description="Helical" evidence="1">
    <location>
        <begin position="29"/>
        <end position="50"/>
    </location>
</feature>
<evidence type="ECO:0000313" key="2">
    <source>
        <dbReference type="EMBL" id="NWX89587.1"/>
    </source>
</evidence>
<dbReference type="PANTHER" id="PTHR16103">
    <property type="entry name" value="TRANSMEMBRANE PROTEIN 140"/>
    <property type="match status" value="1"/>
</dbReference>
<keyword evidence="3" id="KW-1185">Reference proteome</keyword>
<reference evidence="2 3" key="1">
    <citation type="submission" date="2019-09" db="EMBL/GenBank/DDBJ databases">
        <title>Bird 10,000 Genomes (B10K) Project - Family phase.</title>
        <authorList>
            <person name="Zhang G."/>
        </authorList>
    </citation>
    <scope>NUCLEOTIDE SEQUENCE [LARGE SCALE GENOMIC DNA]</scope>
    <source>
        <strain evidence="2">B10K-MSB-04</strain>
    </source>
</reference>
<name>A0A7K7A1D2_9AVES</name>